<gene>
    <name evidence="2" type="ORF">MHA01_23310</name>
</gene>
<dbReference type="EMBL" id="BJUN01000014">
    <property type="protein sequence ID" value="GEK59426.1"/>
    <property type="molecule type" value="Genomic_DNA"/>
</dbReference>
<organism evidence="2 3">
    <name type="scientific">Marinococcus halophilus</name>
    <dbReference type="NCBI Taxonomy" id="1371"/>
    <lineage>
        <taxon>Bacteria</taxon>
        <taxon>Bacillati</taxon>
        <taxon>Bacillota</taxon>
        <taxon>Bacilli</taxon>
        <taxon>Bacillales</taxon>
        <taxon>Bacillaceae</taxon>
        <taxon>Marinococcus</taxon>
    </lineage>
</organism>
<sequence length="198" mass="22888">MDTIKTFKYFSIVLLFLLLLFNGFFFFSNQTNAPTEAEANELESQVSQLQEENDALEQQVEYQSKTEREARFDELESQTAAFMNTAFVHTTDNYAKQKDKAENIMSDQLMDRFFSAEMYGGGEVTTDIANDEYFIKNMEDSEQAQVIVRLDHQIHYTETGTDETSPVLMKVYFERQNGTWVAQRMEDISDTEGGFDAE</sequence>
<dbReference type="Proteomes" id="UP000321051">
    <property type="component" value="Unassembled WGS sequence"/>
</dbReference>
<reference evidence="2 3" key="1">
    <citation type="submission" date="2019-07" db="EMBL/GenBank/DDBJ databases">
        <title>Whole genome shotgun sequence of Marinococcus halophilus NBRC 102359.</title>
        <authorList>
            <person name="Hosoyama A."/>
            <person name="Uohara A."/>
            <person name="Ohji S."/>
            <person name="Ichikawa N."/>
        </authorList>
    </citation>
    <scope>NUCLEOTIDE SEQUENCE [LARGE SCALE GENOMIC DNA]</scope>
    <source>
        <strain evidence="2 3">NBRC 102359</strain>
    </source>
</reference>
<dbReference type="OrthoDB" id="2973638at2"/>
<comment type="caution">
    <text evidence="2">The sequence shown here is derived from an EMBL/GenBank/DDBJ whole genome shotgun (WGS) entry which is preliminary data.</text>
</comment>
<dbReference type="AlphaFoldDB" id="A0A510Y7S5"/>
<dbReference type="RefSeq" id="WP_094908697.1">
    <property type="nucleotide sequence ID" value="NZ_BJUN01000014.1"/>
</dbReference>
<proteinExistence type="predicted"/>
<name>A0A510Y7S5_MARHA</name>
<dbReference type="STRING" id="1371.GCA_900166605_01019"/>
<feature type="coiled-coil region" evidence="1">
    <location>
        <begin position="32"/>
        <end position="66"/>
    </location>
</feature>
<keyword evidence="1" id="KW-0175">Coiled coil</keyword>
<evidence type="ECO:0000313" key="3">
    <source>
        <dbReference type="Proteomes" id="UP000321051"/>
    </source>
</evidence>
<evidence type="ECO:0000313" key="2">
    <source>
        <dbReference type="EMBL" id="GEK59426.1"/>
    </source>
</evidence>
<evidence type="ECO:0000256" key="1">
    <source>
        <dbReference type="SAM" id="Coils"/>
    </source>
</evidence>
<keyword evidence="3" id="KW-1185">Reference proteome</keyword>
<protein>
    <submittedName>
        <fullName evidence="2">Uncharacterized protein</fullName>
    </submittedName>
</protein>
<accession>A0A510Y7S5</accession>